<organism evidence="2 3">
    <name type="scientific">Streptomyces tsukubensis (strain DSM 42081 / NBRC 108919 / NRRL 18488 / 9993)</name>
    <dbReference type="NCBI Taxonomy" id="1114943"/>
    <lineage>
        <taxon>Bacteria</taxon>
        <taxon>Bacillati</taxon>
        <taxon>Actinomycetota</taxon>
        <taxon>Actinomycetes</taxon>
        <taxon>Kitasatosporales</taxon>
        <taxon>Streptomycetaceae</taxon>
        <taxon>Streptomyces</taxon>
    </lineage>
</organism>
<keyword evidence="3" id="KW-1185">Reference proteome</keyword>
<evidence type="ECO:0000256" key="1">
    <source>
        <dbReference type="SAM" id="MobiDB-lite"/>
    </source>
</evidence>
<protein>
    <submittedName>
        <fullName evidence="2">Uncharacterized protein</fullName>
    </submittedName>
</protein>
<dbReference type="InterPro" id="IPR046210">
    <property type="entry name" value="DUF6243"/>
</dbReference>
<accession>A0A7G3UL46</accession>
<dbReference type="Proteomes" id="UP000005940">
    <property type="component" value="Chromosome"/>
</dbReference>
<gene>
    <name evidence="2" type="ORF">STSU_024885</name>
</gene>
<dbReference type="EMBL" id="CP029159">
    <property type="protein sequence ID" value="QKM69900.1"/>
    <property type="molecule type" value="Genomic_DNA"/>
</dbReference>
<dbReference type="RefSeq" id="WP_130584599.1">
    <property type="nucleotide sequence ID" value="NZ_CP029159.1"/>
</dbReference>
<dbReference type="AlphaFoldDB" id="A0A7G3UL46"/>
<feature type="region of interest" description="Disordered" evidence="1">
    <location>
        <begin position="1"/>
        <end position="75"/>
    </location>
</feature>
<reference evidence="2 3" key="1">
    <citation type="journal article" date="2012" name="J. Bacteriol.">
        <title>Draft genome of Streptomyces tsukubaensis NRRL 18488, the producer of the clinically important immunosuppressant tacrolimus (FK506).</title>
        <authorList>
            <person name="Barreiro C."/>
            <person name="Prieto C."/>
            <person name="Sola-Landa A."/>
            <person name="Solera E."/>
            <person name="Martinez-Castro M."/>
            <person name="Perez-Redondo R."/>
            <person name="Garcia-Estrada C."/>
            <person name="Aparicio J.F."/>
            <person name="Fernandez-Martinez L.T."/>
            <person name="Santos-Aberturas J."/>
            <person name="Salehi-Najafabadi Z."/>
            <person name="Rodriguez-Garcia A."/>
            <person name="Tauch A."/>
            <person name="Martin J.F."/>
        </authorList>
    </citation>
    <scope>NUCLEOTIDE SEQUENCE [LARGE SCALE GENOMIC DNA]</scope>
    <source>
        <strain evidence="3">DSM 42081 / NBRC 108919 / NRRL 18488 / 9993</strain>
    </source>
</reference>
<dbReference type="Pfam" id="PF19756">
    <property type="entry name" value="DUF6243"/>
    <property type="match status" value="1"/>
</dbReference>
<proteinExistence type="predicted"/>
<feature type="compositionally biased region" description="Basic and acidic residues" evidence="1">
    <location>
        <begin position="35"/>
        <end position="46"/>
    </location>
</feature>
<evidence type="ECO:0000313" key="2">
    <source>
        <dbReference type="EMBL" id="QKM69900.1"/>
    </source>
</evidence>
<name>A0A7G3UL46_STRT9</name>
<evidence type="ECO:0000313" key="3">
    <source>
        <dbReference type="Proteomes" id="UP000005940"/>
    </source>
</evidence>
<sequence length="75" mass="7835">MAKSRNNLLGVGGQRRKLSRPGQEGVGPAGLSDRQAADDRKTELLNRMRARTQGAEGAEDAAADQSAPETSGQDG</sequence>